<feature type="transmembrane region" description="Helical" evidence="13">
    <location>
        <begin position="225"/>
        <end position="243"/>
    </location>
</feature>
<evidence type="ECO:0000256" key="12">
    <source>
        <dbReference type="SAM" id="MobiDB-lite"/>
    </source>
</evidence>
<dbReference type="GO" id="GO:0005774">
    <property type="term" value="C:vacuolar membrane"/>
    <property type="evidence" value="ECO:0007669"/>
    <property type="project" value="UniProtKB-SubCell"/>
</dbReference>
<dbReference type="SUPFAM" id="SSF90123">
    <property type="entry name" value="ABC transporter transmembrane region"/>
    <property type="match status" value="2"/>
</dbReference>
<evidence type="ECO:0000259" key="14">
    <source>
        <dbReference type="PROSITE" id="PS50893"/>
    </source>
</evidence>
<keyword evidence="5 13" id="KW-0812">Transmembrane</keyword>
<dbReference type="GO" id="GO:0140359">
    <property type="term" value="F:ABC-type transporter activity"/>
    <property type="evidence" value="ECO:0007669"/>
    <property type="project" value="InterPro"/>
</dbReference>
<dbReference type="PROSITE" id="PS50929">
    <property type="entry name" value="ABC_TM1F"/>
    <property type="match status" value="2"/>
</dbReference>
<evidence type="ECO:0000256" key="4">
    <source>
        <dbReference type="ARBA" id="ARBA00022475"/>
    </source>
</evidence>
<feature type="domain" description="ABC transporter" evidence="14">
    <location>
        <begin position="426"/>
        <end position="651"/>
    </location>
</feature>
<feature type="transmembrane region" description="Helical" evidence="13">
    <location>
        <begin position="726"/>
        <end position="750"/>
    </location>
</feature>
<dbReference type="GO" id="GO:0005886">
    <property type="term" value="C:plasma membrane"/>
    <property type="evidence" value="ECO:0007669"/>
    <property type="project" value="UniProtKB-SubCell"/>
</dbReference>
<dbReference type="InterPro" id="IPR003593">
    <property type="entry name" value="AAA+_ATPase"/>
</dbReference>
<keyword evidence="8" id="KW-0067">ATP-binding</keyword>
<evidence type="ECO:0000256" key="3">
    <source>
        <dbReference type="ARBA" id="ARBA00022448"/>
    </source>
</evidence>
<evidence type="ECO:0000256" key="6">
    <source>
        <dbReference type="ARBA" id="ARBA00022737"/>
    </source>
</evidence>
<gene>
    <name evidence="16" type="ORF">Poli38472_002515</name>
</gene>
<evidence type="ECO:0000313" key="16">
    <source>
        <dbReference type="EMBL" id="TMW63574.1"/>
    </source>
</evidence>
<evidence type="ECO:0000256" key="7">
    <source>
        <dbReference type="ARBA" id="ARBA00022741"/>
    </source>
</evidence>
<dbReference type="Gene3D" id="3.40.50.300">
    <property type="entry name" value="P-loop containing nucleotide triphosphate hydrolases"/>
    <property type="match status" value="2"/>
</dbReference>
<feature type="transmembrane region" description="Helical" evidence="13">
    <location>
        <begin position="99"/>
        <end position="119"/>
    </location>
</feature>
<evidence type="ECO:0000313" key="17">
    <source>
        <dbReference type="Proteomes" id="UP000794436"/>
    </source>
</evidence>
<evidence type="ECO:0000256" key="8">
    <source>
        <dbReference type="ARBA" id="ARBA00022840"/>
    </source>
</evidence>
<evidence type="ECO:0000256" key="2">
    <source>
        <dbReference type="ARBA" id="ARBA00004651"/>
    </source>
</evidence>
<dbReference type="PANTHER" id="PTHR24223">
    <property type="entry name" value="ATP-BINDING CASSETTE SUB-FAMILY C"/>
    <property type="match status" value="1"/>
</dbReference>
<organism evidence="16 17">
    <name type="scientific">Pythium oligandrum</name>
    <name type="common">Mycoparasitic fungus</name>
    <dbReference type="NCBI Taxonomy" id="41045"/>
    <lineage>
        <taxon>Eukaryota</taxon>
        <taxon>Sar</taxon>
        <taxon>Stramenopiles</taxon>
        <taxon>Oomycota</taxon>
        <taxon>Peronosporomycetes</taxon>
        <taxon>Pythiales</taxon>
        <taxon>Pythiaceae</taxon>
        <taxon>Pythium</taxon>
    </lineage>
</organism>
<feature type="compositionally biased region" description="Polar residues" evidence="12">
    <location>
        <begin position="1"/>
        <end position="12"/>
    </location>
</feature>
<keyword evidence="17" id="KW-1185">Reference proteome</keyword>
<dbReference type="CDD" id="cd03250">
    <property type="entry name" value="ABCC_MRP_domain1"/>
    <property type="match status" value="1"/>
</dbReference>
<keyword evidence="7" id="KW-0547">Nucleotide-binding</keyword>
<accession>A0A8K1CIA7</accession>
<feature type="transmembrane region" description="Helical" evidence="13">
    <location>
        <begin position="946"/>
        <end position="971"/>
    </location>
</feature>
<feature type="transmembrane region" description="Helical" evidence="13">
    <location>
        <begin position="131"/>
        <end position="152"/>
    </location>
</feature>
<feature type="transmembrane region" description="Helical" evidence="13">
    <location>
        <begin position="249"/>
        <end position="268"/>
    </location>
</feature>
<dbReference type="Gene3D" id="1.20.1560.10">
    <property type="entry name" value="ABC transporter type 1, transmembrane domain"/>
    <property type="match status" value="2"/>
</dbReference>
<name>A0A8K1CIA7_PYTOL</name>
<dbReference type="InterPro" id="IPR003439">
    <property type="entry name" value="ABC_transporter-like_ATP-bd"/>
</dbReference>
<feature type="transmembrane region" description="Helical" evidence="13">
    <location>
        <begin position="770"/>
        <end position="792"/>
    </location>
</feature>
<feature type="domain" description="ABC transmembrane type-1" evidence="15">
    <location>
        <begin position="728"/>
        <end position="1005"/>
    </location>
</feature>
<feature type="transmembrane region" description="Helical" evidence="13">
    <location>
        <begin position="983"/>
        <end position="1007"/>
    </location>
</feature>
<feature type="region of interest" description="Disordered" evidence="12">
    <location>
        <begin position="631"/>
        <end position="667"/>
    </location>
</feature>
<evidence type="ECO:0000256" key="13">
    <source>
        <dbReference type="SAM" id="Phobius"/>
    </source>
</evidence>
<dbReference type="SUPFAM" id="SSF52540">
    <property type="entry name" value="P-loop containing nucleoside triphosphate hydrolases"/>
    <property type="match status" value="2"/>
</dbReference>
<sequence length="1293" mass="144884">MQTRPNERSSLLPSRAPGTKKFPFNPASTTTSLWRRIFFSYFDGHEKVTQIDDEDIWALPEDLQSANMAKELREALKQSDGSLWKALWKMNAGSFKLGAFFKMCFLAGEFMQPLLIYLVPTNLMLVEKFTLRGICGMLIGSYVIDFVHNLLLCHARYHFYHVQLKVVSSLRAAIYNQVMLGGGNDPKPNGNDEQEDTKKRLAEVADMYRRDAGNVGMFVADMHTFFSSVLLMGGNVFFLVHFVVVPFDLLVVVLAVFGSVLMIEVVSGQRLTDEMRSRSAGRVNAVHECFKRIQSVKLNGWEDKMEEKINHAREIESAKNMRRSIVDLIRTQLCNDLTSIVAVFTFGAITSREEPLTAEKVFMALLIFRQLEKGTNTIKYFFDGVIRTRDSVHRLNDYLQGSTTLQDKTNERRRRASSEVRPGVIVEFRNAFVGRSHFSTTPLLMNVSLRIHQGELIVIRGKPGVGKSALLATIRQESNLLHGKVSIMPDCTIGYFSQEPWLQTLSIQDNILFGSAYDERKYWCVLDACGLLDDLKALPAGDQTLVGPRGINLSGGQKARIALARACYADADLYLLDCPLASVDAMVQSEVFQKCVLQLLLRKTVVWVTHNPEVIGSSYVDQVIDIEDMTASSSAADGDKPKPSNWCSRRMMGRDNQRPGSRFHPVKPSLTASATLKLDPLTSEAREAVHQIRLCSKRGVQSILRTTSILNPKIDFVLFEAKSRQLFILASVCAVMWLLAAIAKDIWILHCADKSVWPSNDLSAISLATTYLLLVLGCVVFGLFAGIFQYFAFFEVAQRLFSQLNHALLQAPMGFFYQTPMGELLDRFLNDTFAMDHDLHIYGWELITATVALMSSVLVICYCVGVVGLLILALSVVAFKRLASSQFFVLIYEKISQPRMKELNFLSETIDGEAVVRAFGNDQIARLVCEHADLSDTLQKRAYLNFVFKSFIMVRTANIHGITFLLIAGILTFHEMTPAELGLTLYCIFLLHDDMATFTTCFINFLIAFDSAKRVHKTGKIKSEQETAGILPMQVEEKWPSRGDILFDQVFFKYDNGKVTDSDTYALRDVSFSLRGGEKIGVIGRTGSGKSSIAMALLRVHPLARGRILIDGIDISGLGLKTLRSRLTVIPQTTMFYRCSVRDYLDPFGEHHDVALWHVVQTVGLCGSGKMHRQCVASLDDMLGDDGENWSLGERQLLCFARALLQPSRVLLLDEAFSSLDQDSESMLMRVLATKFASSTVFLITHRVDQVLNFDRILVMSGGVLVESGDARELAGNPHSAFYEFLETTLLTM</sequence>
<feature type="region of interest" description="Disordered" evidence="12">
    <location>
        <begin position="1"/>
        <end position="24"/>
    </location>
</feature>
<reference evidence="16" key="1">
    <citation type="submission" date="2019-03" db="EMBL/GenBank/DDBJ databases">
        <title>Long read genome sequence of the mycoparasitic Pythium oligandrum ATCC 38472 isolated from sugarbeet rhizosphere.</title>
        <authorList>
            <person name="Gaulin E."/>
        </authorList>
    </citation>
    <scope>NUCLEOTIDE SEQUENCE</scope>
    <source>
        <strain evidence="16">ATCC 38472_TT</strain>
    </source>
</reference>
<evidence type="ECO:0000256" key="10">
    <source>
        <dbReference type="ARBA" id="ARBA00023136"/>
    </source>
</evidence>
<evidence type="ECO:0000256" key="9">
    <source>
        <dbReference type="ARBA" id="ARBA00022989"/>
    </source>
</evidence>
<dbReference type="CDD" id="cd03244">
    <property type="entry name" value="ABCC_MRP_domain2"/>
    <property type="match status" value="1"/>
</dbReference>
<keyword evidence="3" id="KW-0813">Transport</keyword>
<protein>
    <submittedName>
        <fullName evidence="16">Uncharacterized protein</fullName>
    </submittedName>
</protein>
<dbReference type="Proteomes" id="UP000794436">
    <property type="component" value="Unassembled WGS sequence"/>
</dbReference>
<dbReference type="PANTHER" id="PTHR24223:SF443">
    <property type="entry name" value="MULTIDRUG-RESISTANCE LIKE PROTEIN 1, ISOFORM I"/>
    <property type="match status" value="1"/>
</dbReference>
<feature type="transmembrane region" description="Helical" evidence="13">
    <location>
        <begin position="841"/>
        <end position="874"/>
    </location>
</feature>
<comment type="caution">
    <text evidence="16">The sequence shown here is derived from an EMBL/GenBank/DDBJ whole genome shotgun (WGS) entry which is preliminary data.</text>
</comment>
<dbReference type="InterPro" id="IPR027417">
    <property type="entry name" value="P-loop_NTPase"/>
</dbReference>
<dbReference type="InterPro" id="IPR011527">
    <property type="entry name" value="ABC1_TM_dom"/>
</dbReference>
<dbReference type="Pfam" id="PF00005">
    <property type="entry name" value="ABC_tran"/>
    <property type="match status" value="2"/>
</dbReference>
<dbReference type="OrthoDB" id="101350at2759"/>
<keyword evidence="10 13" id="KW-0472">Membrane</keyword>
<evidence type="ECO:0000256" key="5">
    <source>
        <dbReference type="ARBA" id="ARBA00022692"/>
    </source>
</evidence>
<feature type="domain" description="ABC transmembrane type-1" evidence="15">
    <location>
        <begin position="210"/>
        <end position="371"/>
    </location>
</feature>
<dbReference type="GO" id="GO:0016887">
    <property type="term" value="F:ATP hydrolysis activity"/>
    <property type="evidence" value="ECO:0007669"/>
    <property type="project" value="InterPro"/>
</dbReference>
<dbReference type="InterPro" id="IPR036640">
    <property type="entry name" value="ABC1_TM_sf"/>
</dbReference>
<comment type="subcellular location">
    <subcellularLocation>
        <location evidence="2">Cell membrane</location>
        <topology evidence="2">Multi-pass membrane protein</topology>
    </subcellularLocation>
    <subcellularLocation>
        <location evidence="1">Vacuole membrane</location>
        <topology evidence="1">Multi-pass membrane protein</topology>
    </subcellularLocation>
</comment>
<evidence type="ECO:0000256" key="11">
    <source>
        <dbReference type="ARBA" id="ARBA00023180"/>
    </source>
</evidence>
<feature type="domain" description="ABC transporter" evidence="14">
    <location>
        <begin position="1045"/>
        <end position="1287"/>
    </location>
</feature>
<dbReference type="PROSITE" id="PS50893">
    <property type="entry name" value="ABC_TRANSPORTER_2"/>
    <property type="match status" value="2"/>
</dbReference>
<dbReference type="InterPro" id="IPR050173">
    <property type="entry name" value="ABC_transporter_C-like"/>
</dbReference>
<proteinExistence type="predicted"/>
<keyword evidence="9 13" id="KW-1133">Transmembrane helix</keyword>
<keyword evidence="11" id="KW-0325">Glycoprotein</keyword>
<keyword evidence="6" id="KW-0677">Repeat</keyword>
<dbReference type="GO" id="GO:0005524">
    <property type="term" value="F:ATP binding"/>
    <property type="evidence" value="ECO:0007669"/>
    <property type="project" value="UniProtKB-KW"/>
</dbReference>
<keyword evidence="4" id="KW-1003">Cell membrane</keyword>
<dbReference type="EMBL" id="SPLM01000072">
    <property type="protein sequence ID" value="TMW63574.1"/>
    <property type="molecule type" value="Genomic_DNA"/>
</dbReference>
<evidence type="ECO:0000256" key="1">
    <source>
        <dbReference type="ARBA" id="ARBA00004128"/>
    </source>
</evidence>
<dbReference type="FunFam" id="3.40.50.300:FF:002145">
    <property type="entry name" value="ABC transporter (MsbA subfamily)"/>
    <property type="match status" value="1"/>
</dbReference>
<dbReference type="SMART" id="SM00382">
    <property type="entry name" value="AAA"/>
    <property type="match status" value="2"/>
</dbReference>
<dbReference type="Pfam" id="PF00664">
    <property type="entry name" value="ABC_membrane"/>
    <property type="match status" value="2"/>
</dbReference>
<evidence type="ECO:0000259" key="15">
    <source>
        <dbReference type="PROSITE" id="PS50929"/>
    </source>
</evidence>